<protein>
    <submittedName>
        <fullName evidence="2">GNAT family N-acetyltransferase</fullName>
    </submittedName>
</protein>
<dbReference type="Pfam" id="PF18014">
    <property type="entry name" value="Acetyltransf_18"/>
    <property type="match status" value="1"/>
</dbReference>
<evidence type="ECO:0000259" key="1">
    <source>
        <dbReference type="PROSITE" id="PS51186"/>
    </source>
</evidence>
<dbReference type="AlphaFoldDB" id="A0A2A5JSV2"/>
<dbReference type="SUPFAM" id="SSF55729">
    <property type="entry name" value="Acyl-CoA N-acyltransferases (Nat)"/>
    <property type="match status" value="1"/>
</dbReference>
<dbReference type="PANTHER" id="PTHR47237">
    <property type="entry name" value="SLL0310 PROTEIN"/>
    <property type="match status" value="1"/>
</dbReference>
<keyword evidence="2" id="KW-0808">Transferase</keyword>
<dbReference type="InterPro" id="IPR000182">
    <property type="entry name" value="GNAT_dom"/>
</dbReference>
<sequence>MENRTFKIKVMDLTELEIAANWALQEGWNPGLSDAKCYYQADPNGFLIGYLGDEPIASISVVKYDDGFGFLGFYIVKPEYRGQGYGMQIWQAGLQYLAGCNVALDGVVAQQENYKKSGFKLAYRNIRYEGIGGGKAPECANLVDLKQLPIKDVIAYDSAFFPTKRVAFVDAWINQPNSHALGIKHGDTLAALGVIRPCYSGYKIGPLYADSKALAETLFLALKSKVPATEAIYLDVPEVNTAAVALAQKYDMSLSFETARMYTGERPDLPLARVFGVTSFEIG</sequence>
<dbReference type="PROSITE" id="PS51186">
    <property type="entry name" value="GNAT"/>
    <property type="match status" value="1"/>
</dbReference>
<dbReference type="RefSeq" id="WP_099641417.1">
    <property type="nucleotide sequence ID" value="NZ_NKHF01000029.1"/>
</dbReference>
<dbReference type="PANTHER" id="PTHR47237:SF1">
    <property type="entry name" value="SLL0310 PROTEIN"/>
    <property type="match status" value="1"/>
</dbReference>
<evidence type="ECO:0000313" key="2">
    <source>
        <dbReference type="EMBL" id="PCK32495.1"/>
    </source>
</evidence>
<dbReference type="EMBL" id="NKHF01000029">
    <property type="protein sequence ID" value="PCK32495.1"/>
    <property type="molecule type" value="Genomic_DNA"/>
</dbReference>
<accession>A0A2A5JSV2</accession>
<feature type="domain" description="N-acetyltransferase" evidence="1">
    <location>
        <begin position="8"/>
        <end position="149"/>
    </location>
</feature>
<dbReference type="OrthoDB" id="20916at2"/>
<dbReference type="Proteomes" id="UP000228621">
    <property type="component" value="Unassembled WGS sequence"/>
</dbReference>
<reference evidence="3" key="1">
    <citation type="journal article" date="2019" name="Genome Announc.">
        <title>Draft Genome Sequence of Pseudoalteromonas piscicida Strain 36Y ROTHPW, an Hypersaline Seawater Isolate from the South Coast of Sonora, Mexico.</title>
        <authorList>
            <person name="Sanchez-Diaz R."/>
            <person name="Molina-Garza Z.J."/>
            <person name="Cruz-Suarez L.E."/>
            <person name="Selvin J."/>
            <person name="Kiran G.S."/>
            <person name="Ibarra-Gamez J.C."/>
            <person name="Gomez-Gil B."/>
            <person name="Galaviz-Silva L."/>
        </authorList>
    </citation>
    <scope>NUCLEOTIDE SEQUENCE [LARGE SCALE GENOMIC DNA]</scope>
    <source>
        <strain evidence="3">36Y_RITHPW</strain>
    </source>
</reference>
<dbReference type="Pfam" id="PF00583">
    <property type="entry name" value="Acetyltransf_1"/>
    <property type="match status" value="1"/>
</dbReference>
<proteinExistence type="predicted"/>
<dbReference type="InterPro" id="IPR041496">
    <property type="entry name" value="YitH/HolE_GNAT"/>
</dbReference>
<name>A0A2A5JSV2_PSEO7</name>
<keyword evidence="3" id="KW-1185">Reference proteome</keyword>
<comment type="caution">
    <text evidence="2">The sequence shown here is derived from an EMBL/GenBank/DDBJ whole genome shotgun (WGS) entry which is preliminary data.</text>
</comment>
<dbReference type="InterPro" id="IPR016181">
    <property type="entry name" value="Acyl_CoA_acyltransferase"/>
</dbReference>
<dbReference type="CDD" id="cd04301">
    <property type="entry name" value="NAT_SF"/>
    <property type="match status" value="1"/>
</dbReference>
<dbReference type="Gene3D" id="3.40.630.30">
    <property type="match status" value="1"/>
</dbReference>
<gene>
    <name evidence="2" type="ORF">CEX98_06875</name>
</gene>
<evidence type="ECO:0000313" key="3">
    <source>
        <dbReference type="Proteomes" id="UP000228621"/>
    </source>
</evidence>
<dbReference type="GO" id="GO:0016747">
    <property type="term" value="F:acyltransferase activity, transferring groups other than amino-acyl groups"/>
    <property type="evidence" value="ECO:0007669"/>
    <property type="project" value="InterPro"/>
</dbReference>
<dbReference type="Gene3D" id="3.40.630.90">
    <property type="match status" value="1"/>
</dbReference>
<organism evidence="2 3">
    <name type="scientific">Pseudoalteromonas piscicida</name>
    <dbReference type="NCBI Taxonomy" id="43662"/>
    <lineage>
        <taxon>Bacteria</taxon>
        <taxon>Pseudomonadati</taxon>
        <taxon>Pseudomonadota</taxon>
        <taxon>Gammaproteobacteria</taxon>
        <taxon>Alteromonadales</taxon>
        <taxon>Pseudoalteromonadaceae</taxon>
        <taxon>Pseudoalteromonas</taxon>
    </lineage>
</organism>
<dbReference type="InterPro" id="IPR052729">
    <property type="entry name" value="Acyl/Acetyltrans_Enzymes"/>
</dbReference>